<dbReference type="RefSeq" id="WP_176267471.1">
    <property type="nucleotide sequence ID" value="NZ_JABWGV010000003.1"/>
</dbReference>
<keyword evidence="2" id="KW-0472">Membrane</keyword>
<evidence type="ECO:0000313" key="5">
    <source>
        <dbReference type="Proteomes" id="UP000561438"/>
    </source>
</evidence>
<dbReference type="InterPro" id="IPR005182">
    <property type="entry name" value="YdbS-like_PH"/>
</dbReference>
<feature type="transmembrane region" description="Helical" evidence="2">
    <location>
        <begin position="185"/>
        <end position="205"/>
    </location>
</feature>
<reference evidence="4 5" key="1">
    <citation type="submission" date="2020-06" db="EMBL/GenBank/DDBJ databases">
        <title>Altererythrobacter sp. HHU K3-1.</title>
        <authorList>
            <person name="Zhang D."/>
            <person name="Xue H."/>
        </authorList>
    </citation>
    <scope>NUCLEOTIDE SEQUENCE [LARGE SCALE GENOMIC DNA]</scope>
    <source>
        <strain evidence="4 5">HHU K3-1</strain>
    </source>
</reference>
<proteinExistence type="predicted"/>
<dbReference type="PANTHER" id="PTHR34473">
    <property type="entry name" value="UPF0699 TRANSMEMBRANE PROTEIN YDBS"/>
    <property type="match status" value="1"/>
</dbReference>
<feature type="transmembrane region" description="Helical" evidence="2">
    <location>
        <begin position="373"/>
        <end position="394"/>
    </location>
</feature>
<feature type="transmembrane region" description="Helical" evidence="2">
    <location>
        <begin position="225"/>
        <end position="258"/>
    </location>
</feature>
<dbReference type="AlphaFoldDB" id="A0A850H5L6"/>
<sequence length="515" mass="56488">MPSAPEETDEAKRTDPKTFLANGLQVARSMVLPLLALFYTIRSDGAPLAVLLGIGVALLLAFFALAYVQWYRFTYHVGAEDIRVESGVLARQARAVPYERIQDVSIEQSLIPRLLGLVEVRFETGAGGKDELKLTYLAEKEGERLRELVRERRDGTADTAPVGGEENDGPADEGAPLFAMDTRRVLTFGMFEFSLVVVAAVFAGAQQFEVLLPFDMFDFEEWQRLLAGPGAWLAGLGFAAQVIGAFIAAASLLVIGFATGLIRTALREWGFTLHRTAKGFRRRRGLLTRTDVVMPVHRVQALEIATGFLRRWFGWHSLKLVSLAQDSGNASHVAAPFAKMGEIEPIVREAGFVTPPPELEWQRSSRRFGVDSAVFAGLLFAVIAALLAGLSAAGVFARLDLFIPDVVYIVLVSGAVLFTAEQWILWRKRRHALGDRQLYSAHGVLSPKLDIASRRKLQSVEIAQGPLSRLRGYASLKLGLAGGTLSIEGLPLERARELRRALLASMTESDFSELA</sequence>
<keyword evidence="2" id="KW-0812">Transmembrane</keyword>
<feature type="transmembrane region" description="Helical" evidence="2">
    <location>
        <begin position="47"/>
        <end position="68"/>
    </location>
</feature>
<feature type="domain" description="YdbS-like PH" evidence="3">
    <location>
        <begin position="271"/>
        <end position="326"/>
    </location>
</feature>
<accession>A0A850H5L6</accession>
<gene>
    <name evidence="4" type="ORF">HUV48_08935</name>
</gene>
<organism evidence="4 5">
    <name type="scientific">Qipengyuania atrilutea</name>
    <dbReference type="NCBI Taxonomy" id="2744473"/>
    <lineage>
        <taxon>Bacteria</taxon>
        <taxon>Pseudomonadati</taxon>
        <taxon>Pseudomonadota</taxon>
        <taxon>Alphaproteobacteria</taxon>
        <taxon>Sphingomonadales</taxon>
        <taxon>Erythrobacteraceae</taxon>
        <taxon>Qipengyuania</taxon>
    </lineage>
</organism>
<dbReference type="PIRSF" id="PIRSF026631">
    <property type="entry name" value="UCP026631"/>
    <property type="match status" value="1"/>
</dbReference>
<protein>
    <submittedName>
        <fullName evidence="4">PH domain-containing protein</fullName>
    </submittedName>
</protein>
<evidence type="ECO:0000256" key="1">
    <source>
        <dbReference type="SAM" id="MobiDB-lite"/>
    </source>
</evidence>
<feature type="domain" description="YdbS-like PH" evidence="3">
    <location>
        <begin position="426"/>
        <end position="501"/>
    </location>
</feature>
<feature type="transmembrane region" description="Helical" evidence="2">
    <location>
        <begin position="19"/>
        <end position="41"/>
    </location>
</feature>
<feature type="transmembrane region" description="Helical" evidence="2">
    <location>
        <begin position="406"/>
        <end position="426"/>
    </location>
</feature>
<evidence type="ECO:0000256" key="2">
    <source>
        <dbReference type="SAM" id="Phobius"/>
    </source>
</evidence>
<dbReference type="InterPro" id="IPR014529">
    <property type="entry name" value="UCP026631"/>
</dbReference>
<feature type="domain" description="YdbS-like PH" evidence="3">
    <location>
        <begin position="70"/>
        <end position="148"/>
    </location>
</feature>
<evidence type="ECO:0000259" key="3">
    <source>
        <dbReference type="Pfam" id="PF03703"/>
    </source>
</evidence>
<keyword evidence="5" id="KW-1185">Reference proteome</keyword>
<comment type="caution">
    <text evidence="4">The sequence shown here is derived from an EMBL/GenBank/DDBJ whole genome shotgun (WGS) entry which is preliminary data.</text>
</comment>
<dbReference type="Pfam" id="PF03703">
    <property type="entry name" value="bPH_2"/>
    <property type="match status" value="3"/>
</dbReference>
<evidence type="ECO:0000313" key="4">
    <source>
        <dbReference type="EMBL" id="NVD45143.1"/>
    </source>
</evidence>
<name>A0A850H5L6_9SPHN</name>
<feature type="region of interest" description="Disordered" evidence="1">
    <location>
        <begin position="154"/>
        <end position="174"/>
    </location>
</feature>
<dbReference type="EMBL" id="JABWGV010000003">
    <property type="protein sequence ID" value="NVD45143.1"/>
    <property type="molecule type" value="Genomic_DNA"/>
</dbReference>
<dbReference type="Proteomes" id="UP000561438">
    <property type="component" value="Unassembled WGS sequence"/>
</dbReference>
<dbReference type="PANTHER" id="PTHR34473:SF2">
    <property type="entry name" value="UPF0699 TRANSMEMBRANE PROTEIN YDBT"/>
    <property type="match status" value="1"/>
</dbReference>
<keyword evidence="2" id="KW-1133">Transmembrane helix</keyword>